<keyword evidence="2" id="KW-0812">Transmembrane</keyword>
<accession>A0A852TU22</accession>
<dbReference type="AlphaFoldDB" id="A0A852TU22"/>
<feature type="region of interest" description="Disordered" evidence="1">
    <location>
        <begin position="58"/>
        <end position="87"/>
    </location>
</feature>
<feature type="transmembrane region" description="Helical" evidence="2">
    <location>
        <begin position="12"/>
        <end position="32"/>
    </location>
</feature>
<dbReference type="Pfam" id="PF14030">
    <property type="entry name" value="DUF4245"/>
    <property type="match status" value="1"/>
</dbReference>
<dbReference type="InterPro" id="IPR025339">
    <property type="entry name" value="DUF4245"/>
</dbReference>
<keyword evidence="2" id="KW-1133">Transmembrane helix</keyword>
<keyword evidence="2" id="KW-0472">Membrane</keyword>
<evidence type="ECO:0008006" key="5">
    <source>
        <dbReference type="Google" id="ProtNLM"/>
    </source>
</evidence>
<evidence type="ECO:0000313" key="4">
    <source>
        <dbReference type="Proteomes" id="UP000589036"/>
    </source>
</evidence>
<dbReference type="EMBL" id="JACCCC010000001">
    <property type="protein sequence ID" value="NYE45624.1"/>
    <property type="molecule type" value="Genomic_DNA"/>
</dbReference>
<organism evidence="3 4">
    <name type="scientific">Spinactinospora alkalitolerans</name>
    <dbReference type="NCBI Taxonomy" id="687207"/>
    <lineage>
        <taxon>Bacteria</taxon>
        <taxon>Bacillati</taxon>
        <taxon>Actinomycetota</taxon>
        <taxon>Actinomycetes</taxon>
        <taxon>Streptosporangiales</taxon>
        <taxon>Nocardiopsidaceae</taxon>
        <taxon>Spinactinospora</taxon>
    </lineage>
</organism>
<proteinExistence type="predicted"/>
<name>A0A852TU22_9ACTN</name>
<protein>
    <recommendedName>
        <fullName evidence="5">DUF4245 domain-containing protein</fullName>
    </recommendedName>
</protein>
<dbReference type="Proteomes" id="UP000589036">
    <property type="component" value="Unassembled WGS sequence"/>
</dbReference>
<evidence type="ECO:0000256" key="1">
    <source>
        <dbReference type="SAM" id="MobiDB-lite"/>
    </source>
</evidence>
<dbReference type="RefSeq" id="WP_179641807.1">
    <property type="nucleotide sequence ID" value="NZ_BAAAYY010000002.1"/>
</dbReference>
<comment type="caution">
    <text evidence="3">The sequence shown here is derived from an EMBL/GenBank/DDBJ whole genome shotgun (WGS) entry which is preliminary data.</text>
</comment>
<keyword evidence="4" id="KW-1185">Reference proteome</keyword>
<evidence type="ECO:0000256" key="2">
    <source>
        <dbReference type="SAM" id="Phobius"/>
    </source>
</evidence>
<reference evidence="3 4" key="1">
    <citation type="submission" date="2020-07" db="EMBL/GenBank/DDBJ databases">
        <title>Sequencing the genomes of 1000 actinobacteria strains.</title>
        <authorList>
            <person name="Klenk H.-P."/>
        </authorList>
    </citation>
    <scope>NUCLEOTIDE SEQUENCE [LARGE SCALE GENOMIC DNA]</scope>
    <source>
        <strain evidence="3 4">CXB654</strain>
    </source>
</reference>
<gene>
    <name evidence="3" type="ORF">HDA32_000744</name>
</gene>
<evidence type="ECO:0000313" key="3">
    <source>
        <dbReference type="EMBL" id="NYE45624.1"/>
    </source>
</evidence>
<sequence length="186" mass="20237">MSDYNRADATFGGYAAVLGVIVLVVLAMAMIVSARQEEHIPSVDYTADAAALRDTAPYESRVPRGLPEGWVPTSSTLETGDALPGEEPAEPVRWVLGFATPEDRHAEFGISGAEPQEFIAEMGRNGGPDGESDVRGETWERYYNETETWRSLVNRDEEATLVVSGNAGYPELEVLAESLETQENAE</sequence>